<reference evidence="3" key="2">
    <citation type="submission" date="2022-01" db="EMBL/GenBank/DDBJ databases">
        <authorList>
            <person name="Yamashiro T."/>
            <person name="Shiraishi A."/>
            <person name="Satake H."/>
            <person name="Nakayama K."/>
        </authorList>
    </citation>
    <scope>NUCLEOTIDE SEQUENCE</scope>
</reference>
<proteinExistence type="predicted"/>
<evidence type="ECO:0000313" key="4">
    <source>
        <dbReference type="Proteomes" id="UP001151760"/>
    </source>
</evidence>
<evidence type="ECO:0000313" key="2">
    <source>
        <dbReference type="EMBL" id="GJT26993.1"/>
    </source>
</evidence>
<accession>A0ABQ5IBK1</accession>
<keyword evidence="4" id="KW-1185">Reference proteome</keyword>
<name>A0ABQ5IBK1_9ASTR</name>
<sequence>MERSAGAKTNQTQKDRNPAQAGFRVIPDYKALAISRVGHGYHRKDLSQILKRSYFYPSIVATAQPSPPSALDIAYAVHVVSQFVSASTGPRRGVRRHSLGNSAEDHTGHRNYRSAFLSFHQERHLWTSASTSSRGTMDQDFWFPFSFQLRSLLLLEGYGFLSPGSRLIGSATLSIKAIKAFIHTHFAPLTPERKLAHLSDWIRS</sequence>
<comment type="caution">
    <text evidence="3">The sequence shown here is derived from an EMBL/GenBank/DDBJ whole genome shotgun (WGS) entry which is preliminary data.</text>
</comment>
<evidence type="ECO:0000313" key="3">
    <source>
        <dbReference type="EMBL" id="GJT96682.1"/>
    </source>
</evidence>
<dbReference type="Proteomes" id="UP001151760">
    <property type="component" value="Unassembled WGS sequence"/>
</dbReference>
<gene>
    <name evidence="2" type="ORF">Tco_0907268</name>
    <name evidence="3" type="ORF">Tco_1092200</name>
</gene>
<protein>
    <submittedName>
        <fullName evidence="3">Uncharacterized protein</fullName>
    </submittedName>
</protein>
<reference evidence="3" key="1">
    <citation type="journal article" date="2022" name="Int. J. Mol. Sci.">
        <title>Draft Genome of Tanacetum Coccineum: Genomic Comparison of Closely Related Tanacetum-Family Plants.</title>
        <authorList>
            <person name="Yamashiro T."/>
            <person name="Shiraishi A."/>
            <person name="Nakayama K."/>
            <person name="Satake H."/>
        </authorList>
    </citation>
    <scope>NUCLEOTIDE SEQUENCE</scope>
</reference>
<dbReference type="EMBL" id="BQNB010020503">
    <property type="protein sequence ID" value="GJT96682.1"/>
    <property type="molecule type" value="Genomic_DNA"/>
</dbReference>
<feature type="region of interest" description="Disordered" evidence="1">
    <location>
        <begin position="1"/>
        <end position="20"/>
    </location>
</feature>
<evidence type="ECO:0000256" key="1">
    <source>
        <dbReference type="SAM" id="MobiDB-lite"/>
    </source>
</evidence>
<organism evidence="3 4">
    <name type="scientific">Tanacetum coccineum</name>
    <dbReference type="NCBI Taxonomy" id="301880"/>
    <lineage>
        <taxon>Eukaryota</taxon>
        <taxon>Viridiplantae</taxon>
        <taxon>Streptophyta</taxon>
        <taxon>Embryophyta</taxon>
        <taxon>Tracheophyta</taxon>
        <taxon>Spermatophyta</taxon>
        <taxon>Magnoliopsida</taxon>
        <taxon>eudicotyledons</taxon>
        <taxon>Gunneridae</taxon>
        <taxon>Pentapetalae</taxon>
        <taxon>asterids</taxon>
        <taxon>campanulids</taxon>
        <taxon>Asterales</taxon>
        <taxon>Asteraceae</taxon>
        <taxon>Asteroideae</taxon>
        <taxon>Anthemideae</taxon>
        <taxon>Anthemidinae</taxon>
        <taxon>Tanacetum</taxon>
    </lineage>
</organism>
<dbReference type="EMBL" id="BQNB010014338">
    <property type="protein sequence ID" value="GJT26993.1"/>
    <property type="molecule type" value="Genomic_DNA"/>
</dbReference>